<proteinExistence type="predicted"/>
<dbReference type="GO" id="GO:0016020">
    <property type="term" value="C:membrane"/>
    <property type="evidence" value="ECO:0007669"/>
    <property type="project" value="InterPro"/>
</dbReference>
<reference evidence="8" key="1">
    <citation type="submission" date="2025-08" db="UniProtKB">
        <authorList>
            <consortium name="RefSeq"/>
        </authorList>
    </citation>
    <scope>IDENTIFICATION</scope>
    <source>
        <tissue evidence="8">Whole sample</tissue>
    </source>
</reference>
<dbReference type="InterPro" id="IPR001190">
    <property type="entry name" value="SRCR"/>
</dbReference>
<evidence type="ECO:0000259" key="6">
    <source>
        <dbReference type="PROSITE" id="PS50287"/>
    </source>
</evidence>
<dbReference type="SMART" id="SM00202">
    <property type="entry name" value="SR"/>
    <property type="match status" value="1"/>
</dbReference>
<feature type="coiled-coil region" evidence="4">
    <location>
        <begin position="148"/>
        <end position="212"/>
    </location>
</feature>
<protein>
    <submittedName>
        <fullName evidence="8">T-cell differentiation antigen CD6-like</fullName>
    </submittedName>
</protein>
<evidence type="ECO:0000256" key="1">
    <source>
        <dbReference type="ARBA" id="ARBA00023157"/>
    </source>
</evidence>
<dbReference type="KEGG" id="cvn:111134743"/>
<evidence type="ECO:0000256" key="5">
    <source>
        <dbReference type="SAM" id="SignalP"/>
    </source>
</evidence>
<dbReference type="RefSeq" id="XP_022339789.1">
    <property type="nucleotide sequence ID" value="XM_022484081.1"/>
</dbReference>
<evidence type="ECO:0000256" key="3">
    <source>
        <dbReference type="PROSITE-ProRule" id="PRU00196"/>
    </source>
</evidence>
<dbReference type="Gene3D" id="3.10.250.10">
    <property type="entry name" value="SRCR-like domain"/>
    <property type="match status" value="1"/>
</dbReference>
<dbReference type="PRINTS" id="PR00258">
    <property type="entry name" value="SPERACTRCPTR"/>
</dbReference>
<comment type="caution">
    <text evidence="3">Lacks conserved residue(s) required for the propagation of feature annotation.</text>
</comment>
<evidence type="ECO:0000256" key="2">
    <source>
        <dbReference type="ARBA" id="ARBA00023180"/>
    </source>
</evidence>
<dbReference type="PANTHER" id="PTHR48071">
    <property type="entry name" value="SRCR DOMAIN-CONTAINING PROTEIN"/>
    <property type="match status" value="1"/>
</dbReference>
<evidence type="ECO:0000313" key="8">
    <source>
        <dbReference type="RefSeq" id="XP_022339789.1"/>
    </source>
</evidence>
<dbReference type="PROSITE" id="PS00420">
    <property type="entry name" value="SRCR_1"/>
    <property type="match status" value="1"/>
</dbReference>
<gene>
    <name evidence="8" type="primary">LOC111134743</name>
</gene>
<dbReference type="AlphaFoldDB" id="A0A8B8EJ84"/>
<dbReference type="FunFam" id="3.10.250.10:FF:000011">
    <property type="entry name" value="Scavenger receptor class A member 5"/>
    <property type="match status" value="1"/>
</dbReference>
<evidence type="ECO:0000256" key="4">
    <source>
        <dbReference type="SAM" id="Coils"/>
    </source>
</evidence>
<dbReference type="SUPFAM" id="SSF56487">
    <property type="entry name" value="SRCR-like"/>
    <property type="match status" value="1"/>
</dbReference>
<dbReference type="Proteomes" id="UP000694844">
    <property type="component" value="Chromosome 5"/>
</dbReference>
<feature type="chain" id="PRO_5034732510" evidence="5">
    <location>
        <begin position="22"/>
        <end position="347"/>
    </location>
</feature>
<sequence length="347" mass="38256">MWRFHYLFVLFIALFTSIGSAQIISNNQDCSMVYETTIYEIVKNVFASKFISIDDKLRKLSDQCAQKPSDTDSSTLFNQTETLLSLEDDIQEIKEKLFNELNQNLEMSKGNSRNISQLVENLTSVMNATFQEITSMLNVSNELSIKNIANMSANINNLEHVLESVKSNITDVVTSAVENELSVKISNFTLKITQLSESISNMERNINSLESSSIGQNTRLGSTVAQLASLTAKLTNLMSKFEDRTPSVIRLVNGGSTYGRVEVLYNGAWGTVCDDDWDNNDARVVCRMLGLRGGIAKTRGAYGQGSGNIWLDDVNCSGSESSIFTCTHQTGGNHDCGHEEDAGVVCS</sequence>
<keyword evidence="4" id="KW-0175">Coiled coil</keyword>
<keyword evidence="1 3" id="KW-1015">Disulfide bond</keyword>
<feature type="disulfide bond" evidence="3">
    <location>
        <begin position="316"/>
        <end position="326"/>
    </location>
</feature>
<keyword evidence="7" id="KW-1185">Reference proteome</keyword>
<feature type="signal peptide" evidence="5">
    <location>
        <begin position="1"/>
        <end position="21"/>
    </location>
</feature>
<keyword evidence="2" id="KW-0325">Glycoprotein</keyword>
<accession>A0A8B8EJ84</accession>
<name>A0A8B8EJ84_CRAVI</name>
<dbReference type="PROSITE" id="PS50287">
    <property type="entry name" value="SRCR_2"/>
    <property type="match status" value="1"/>
</dbReference>
<dbReference type="InterPro" id="IPR036772">
    <property type="entry name" value="SRCR-like_dom_sf"/>
</dbReference>
<dbReference type="PANTHER" id="PTHR48071:SF18">
    <property type="entry name" value="DELETED IN MALIGNANT BRAIN TUMORS 1 PROTEIN-RELATED"/>
    <property type="match status" value="1"/>
</dbReference>
<organism evidence="7 8">
    <name type="scientific">Crassostrea virginica</name>
    <name type="common">Eastern oyster</name>
    <dbReference type="NCBI Taxonomy" id="6565"/>
    <lineage>
        <taxon>Eukaryota</taxon>
        <taxon>Metazoa</taxon>
        <taxon>Spiralia</taxon>
        <taxon>Lophotrochozoa</taxon>
        <taxon>Mollusca</taxon>
        <taxon>Bivalvia</taxon>
        <taxon>Autobranchia</taxon>
        <taxon>Pteriomorphia</taxon>
        <taxon>Ostreida</taxon>
        <taxon>Ostreoidea</taxon>
        <taxon>Ostreidae</taxon>
        <taxon>Crassostrea</taxon>
    </lineage>
</organism>
<keyword evidence="5" id="KW-0732">Signal</keyword>
<evidence type="ECO:0000313" key="7">
    <source>
        <dbReference type="Proteomes" id="UP000694844"/>
    </source>
</evidence>
<dbReference type="GeneID" id="111134743"/>
<feature type="coiled-coil region" evidence="4">
    <location>
        <begin position="76"/>
        <end position="103"/>
    </location>
</feature>
<dbReference type="OrthoDB" id="10066015at2759"/>
<feature type="domain" description="SRCR" evidence="6">
    <location>
        <begin position="249"/>
        <end position="347"/>
    </location>
</feature>
<dbReference type="Pfam" id="PF00530">
    <property type="entry name" value="SRCR"/>
    <property type="match status" value="1"/>
</dbReference>